<sequence>MYYGFLTYGVHIWKDDIPGSLLSPAVQVTVSAVVPWETDGESILREACQTRARLFSVKATRSKASLTTTSTTHHVPHTYDEIKAMVEKQIEEDKAHQLAAMNLAIEYDNACGAKDDLRKAYEECNHIPQETRVLIDTFFKEGFNKDYEMHNSLFGKVAKIEKQINAKLDWLREKYNYHSQTHIGGSSSQTCEICDVYLTEKELHQLHLDEEAIREILEEKAMDEKAREEKIKQKQADDEEFFLEFGVVRYDSDYESSD</sequence>
<accession>A0ABQ5CSL2</accession>
<name>A0ABQ5CSL2_9ASTR</name>
<proteinExistence type="predicted"/>
<keyword evidence="2" id="KW-1185">Reference proteome</keyword>
<evidence type="ECO:0000313" key="1">
    <source>
        <dbReference type="EMBL" id="GJT29719.1"/>
    </source>
</evidence>
<protein>
    <submittedName>
        <fullName evidence="1">Uncharacterized protein</fullName>
    </submittedName>
</protein>
<evidence type="ECO:0000313" key="2">
    <source>
        <dbReference type="Proteomes" id="UP001151760"/>
    </source>
</evidence>
<gene>
    <name evidence="1" type="ORF">Tco_0909994</name>
</gene>
<organism evidence="1 2">
    <name type="scientific">Tanacetum coccineum</name>
    <dbReference type="NCBI Taxonomy" id="301880"/>
    <lineage>
        <taxon>Eukaryota</taxon>
        <taxon>Viridiplantae</taxon>
        <taxon>Streptophyta</taxon>
        <taxon>Embryophyta</taxon>
        <taxon>Tracheophyta</taxon>
        <taxon>Spermatophyta</taxon>
        <taxon>Magnoliopsida</taxon>
        <taxon>eudicotyledons</taxon>
        <taxon>Gunneridae</taxon>
        <taxon>Pentapetalae</taxon>
        <taxon>asterids</taxon>
        <taxon>campanulids</taxon>
        <taxon>Asterales</taxon>
        <taxon>Asteraceae</taxon>
        <taxon>Asteroideae</taxon>
        <taxon>Anthemideae</taxon>
        <taxon>Anthemidinae</taxon>
        <taxon>Tanacetum</taxon>
    </lineage>
</organism>
<comment type="caution">
    <text evidence="1">The sequence shown here is derived from an EMBL/GenBank/DDBJ whole genome shotgun (WGS) entry which is preliminary data.</text>
</comment>
<dbReference type="EMBL" id="BQNB010014566">
    <property type="protein sequence ID" value="GJT29719.1"/>
    <property type="molecule type" value="Genomic_DNA"/>
</dbReference>
<reference evidence="1" key="2">
    <citation type="submission" date="2022-01" db="EMBL/GenBank/DDBJ databases">
        <authorList>
            <person name="Yamashiro T."/>
            <person name="Shiraishi A."/>
            <person name="Satake H."/>
            <person name="Nakayama K."/>
        </authorList>
    </citation>
    <scope>NUCLEOTIDE SEQUENCE</scope>
</reference>
<reference evidence="1" key="1">
    <citation type="journal article" date="2022" name="Int. J. Mol. Sci.">
        <title>Draft Genome of Tanacetum Coccineum: Genomic Comparison of Closely Related Tanacetum-Family Plants.</title>
        <authorList>
            <person name="Yamashiro T."/>
            <person name="Shiraishi A."/>
            <person name="Nakayama K."/>
            <person name="Satake H."/>
        </authorList>
    </citation>
    <scope>NUCLEOTIDE SEQUENCE</scope>
</reference>
<dbReference type="Proteomes" id="UP001151760">
    <property type="component" value="Unassembled WGS sequence"/>
</dbReference>